<protein>
    <recommendedName>
        <fullName evidence="5">Redox-active protein (C_GCAxxG_C_C)</fullName>
    </recommendedName>
</protein>
<accession>A0AAE6T9Z3</accession>
<gene>
    <name evidence="2" type="ORF">DMI76_05455</name>
    <name evidence="1" type="ORF">M8N44_09780</name>
</gene>
<dbReference type="Proteomes" id="UP001202031">
    <property type="component" value="Unassembled WGS sequence"/>
</dbReference>
<proteinExistence type="predicted"/>
<reference evidence="1 4" key="2">
    <citation type="submission" date="2022-03" db="EMBL/GenBank/DDBJ databases">
        <title>Taxonomic description of new species and reclassification of some bacterial strains.</title>
        <authorList>
            <person name="Ndongo S."/>
        </authorList>
    </citation>
    <scope>NUCLEOTIDE SEQUENCE [LARGE SCALE GENOMIC DNA]</scope>
    <source>
        <strain evidence="1 4">Marseille-P6666</strain>
    </source>
</reference>
<dbReference type="Proteomes" id="UP000642553">
    <property type="component" value="Chromosome"/>
</dbReference>
<dbReference type="EMBL" id="JAMGSI010000002">
    <property type="protein sequence ID" value="MCL6657600.1"/>
    <property type="molecule type" value="Genomic_DNA"/>
</dbReference>
<sequence length="108" mass="11842">MNVEEKALSTFRTEPWRHNCAQAVCAALGREDLLEAVSACGTGRAPDGVCGALYGALLCTPVQSREELKRRFVEKLGYSHCRELKKEGCVPCRDCVASAAFMAFDLQE</sequence>
<dbReference type="RefSeq" id="WP_102722223.1">
    <property type="nucleotide sequence ID" value="NZ_CP029701.1"/>
</dbReference>
<dbReference type="GeneID" id="84024154"/>
<evidence type="ECO:0000313" key="2">
    <source>
        <dbReference type="EMBL" id="QHV62844.1"/>
    </source>
</evidence>
<evidence type="ECO:0000313" key="3">
    <source>
        <dbReference type="Proteomes" id="UP000642553"/>
    </source>
</evidence>
<reference evidence="2" key="1">
    <citation type="submission" date="2018-05" db="EMBL/GenBank/DDBJ databases">
        <title>Complete genome sequnece of Akkermansia muciniphila EB-AMDK-40.</title>
        <authorList>
            <person name="Nam Y.-D."/>
            <person name="Chung W.-H."/>
            <person name="Park Y.S."/>
            <person name="Kang J."/>
        </authorList>
    </citation>
    <scope>NUCLEOTIDE SEQUENCE</scope>
    <source>
        <strain evidence="2">EB-AMDK-40</strain>
    </source>
</reference>
<dbReference type="EMBL" id="CP029701">
    <property type="protein sequence ID" value="QHV62844.1"/>
    <property type="molecule type" value="Genomic_DNA"/>
</dbReference>
<keyword evidence="4" id="KW-1185">Reference proteome</keyword>
<evidence type="ECO:0008006" key="5">
    <source>
        <dbReference type="Google" id="ProtNLM"/>
    </source>
</evidence>
<dbReference type="AlphaFoldDB" id="A0AAE6T9Z3"/>
<evidence type="ECO:0000313" key="4">
    <source>
        <dbReference type="Proteomes" id="UP001202031"/>
    </source>
</evidence>
<organism evidence="2 3">
    <name type="scientific">Akkermansia massiliensis</name>
    <dbReference type="NCBI Taxonomy" id="2927224"/>
    <lineage>
        <taxon>Bacteria</taxon>
        <taxon>Pseudomonadati</taxon>
        <taxon>Verrucomicrobiota</taxon>
        <taxon>Verrucomicrobiia</taxon>
        <taxon>Verrucomicrobiales</taxon>
        <taxon>Akkermansiaceae</taxon>
        <taxon>Akkermansia</taxon>
    </lineage>
</organism>
<name>A0AAE6T9Z3_9BACT</name>
<evidence type="ECO:0000313" key="1">
    <source>
        <dbReference type="EMBL" id="MCL6657600.1"/>
    </source>
</evidence>